<reference evidence="2" key="1">
    <citation type="journal article" date="2019" name="Beilstein J. Org. Chem.">
        <title>Nanangenines: drimane sesquiterpenoids as the dominant metabolite cohort of a novel Australian fungus, Aspergillus nanangensis.</title>
        <authorList>
            <person name="Lacey H.J."/>
            <person name="Gilchrist C.L.M."/>
            <person name="Crombie A."/>
            <person name="Kalaitzis J.A."/>
            <person name="Vuong D."/>
            <person name="Rutledge P.J."/>
            <person name="Turner P."/>
            <person name="Pitt J.I."/>
            <person name="Lacey E."/>
            <person name="Chooi Y.H."/>
            <person name="Piggott A.M."/>
        </authorList>
    </citation>
    <scope>NUCLEOTIDE SEQUENCE</scope>
    <source>
        <strain evidence="2">MST-FP2251</strain>
    </source>
</reference>
<dbReference type="InterPro" id="IPR041121">
    <property type="entry name" value="SDH_C"/>
</dbReference>
<dbReference type="Pfam" id="PF18317">
    <property type="entry name" value="SDH_C"/>
    <property type="match status" value="1"/>
</dbReference>
<dbReference type="Gene3D" id="3.40.50.720">
    <property type="entry name" value="NAD(P)-binding Rossmann-like Domain"/>
    <property type="match status" value="1"/>
</dbReference>
<organism evidence="2 3">
    <name type="scientific">Aspergillus nanangensis</name>
    <dbReference type="NCBI Taxonomy" id="2582783"/>
    <lineage>
        <taxon>Eukaryota</taxon>
        <taxon>Fungi</taxon>
        <taxon>Dikarya</taxon>
        <taxon>Ascomycota</taxon>
        <taxon>Pezizomycotina</taxon>
        <taxon>Eurotiomycetes</taxon>
        <taxon>Eurotiomycetidae</taxon>
        <taxon>Eurotiales</taxon>
        <taxon>Aspergillaceae</taxon>
        <taxon>Aspergillus</taxon>
        <taxon>Aspergillus subgen. Circumdati</taxon>
    </lineage>
</organism>
<reference evidence="2" key="2">
    <citation type="submission" date="2020-02" db="EMBL/GenBank/DDBJ databases">
        <authorList>
            <person name="Gilchrist C.L.M."/>
            <person name="Chooi Y.-H."/>
        </authorList>
    </citation>
    <scope>NUCLEOTIDE SEQUENCE</scope>
    <source>
        <strain evidence="2">MST-FP2251</strain>
    </source>
</reference>
<dbReference type="InterPro" id="IPR036291">
    <property type="entry name" value="NAD(P)-bd_dom_sf"/>
</dbReference>
<proteinExistence type="predicted"/>
<evidence type="ECO:0000313" key="2">
    <source>
        <dbReference type="EMBL" id="KAF9894999.1"/>
    </source>
</evidence>
<dbReference type="AlphaFoldDB" id="A0AAD4CYG8"/>
<sequence length="52" mass="5904">MKQMQLKSQQEWVFVDGLQVLVAQGIAQFELFSQHPAPVHAMKRIGSDYAES</sequence>
<accession>A0AAD4CYG8</accession>
<evidence type="ECO:0000259" key="1">
    <source>
        <dbReference type="Pfam" id="PF18317"/>
    </source>
</evidence>
<dbReference type="SUPFAM" id="SSF51735">
    <property type="entry name" value="NAD(P)-binding Rossmann-fold domains"/>
    <property type="match status" value="1"/>
</dbReference>
<feature type="domain" description="SDH C-terminal" evidence="1">
    <location>
        <begin position="17"/>
        <end position="44"/>
    </location>
</feature>
<comment type="caution">
    <text evidence="2">The sequence shown here is derived from an EMBL/GenBank/DDBJ whole genome shotgun (WGS) entry which is preliminary data.</text>
</comment>
<dbReference type="EMBL" id="VCAU01000002">
    <property type="protein sequence ID" value="KAF9894999.1"/>
    <property type="molecule type" value="Genomic_DNA"/>
</dbReference>
<keyword evidence="3" id="KW-1185">Reference proteome</keyword>
<name>A0AAD4CYG8_ASPNN</name>
<gene>
    <name evidence="2" type="ORF">FE257_004623</name>
</gene>
<evidence type="ECO:0000313" key="3">
    <source>
        <dbReference type="Proteomes" id="UP001194746"/>
    </source>
</evidence>
<dbReference type="Proteomes" id="UP001194746">
    <property type="component" value="Unassembled WGS sequence"/>
</dbReference>
<protein>
    <recommendedName>
        <fullName evidence="1">SDH C-terminal domain-containing protein</fullName>
    </recommendedName>
</protein>